<sequence length="180" mass="21205">MNKEYTFNIHFSTIFRKDEYRRALDMDKYKGFKMKVYQPQKLLKELKTINSSLEDKIDFDFMPEIENAAKLNSEYAQIEYTVQYAKKKAGLYKDKIEPMIRKIGQMLKFGQLRDNIQEIEICGYNTEYASSQVAIDLVGDVYSGSFQLNIPRLNNSLQITERVRAIKGVFEKEFSILENY</sequence>
<evidence type="ECO:0000313" key="2">
    <source>
        <dbReference type="EMBL" id="GJM52667.1"/>
    </source>
</evidence>
<evidence type="ECO:0000313" key="1">
    <source>
        <dbReference type="EMBL" id="GJM50384.1"/>
    </source>
</evidence>
<dbReference type="Proteomes" id="UP001208692">
    <property type="component" value="Unassembled WGS sequence"/>
</dbReference>
<dbReference type="AlphaFoldDB" id="A0AAV5ASR3"/>
<reference evidence="1 4" key="1">
    <citation type="submission" date="2021-11" db="EMBL/GenBank/DDBJ databases">
        <title>Draft genome sequence of Capnocytophaga sp. strain KC07075 isolated from cat oral cavity.</title>
        <authorList>
            <person name="Suzuki M."/>
            <person name="Imaoka K."/>
            <person name="Kimura M."/>
            <person name="Morikawa S."/>
            <person name="Maeda K."/>
        </authorList>
    </citation>
    <scope>NUCLEOTIDE SEQUENCE</scope>
    <source>
        <strain evidence="1">KC07075</strain>
        <strain evidence="2 4">KC07079</strain>
    </source>
</reference>
<protein>
    <submittedName>
        <fullName evidence="1">Uncharacterized protein</fullName>
    </submittedName>
</protein>
<evidence type="ECO:0000313" key="4">
    <source>
        <dbReference type="Proteomes" id="UP001208692"/>
    </source>
</evidence>
<accession>A0AAV5ASR3</accession>
<evidence type="ECO:0000313" key="3">
    <source>
        <dbReference type="Proteomes" id="UP001207736"/>
    </source>
</evidence>
<dbReference type="EMBL" id="BQKB01000017">
    <property type="protein sequence ID" value="GJM52667.1"/>
    <property type="molecule type" value="Genomic_DNA"/>
</dbReference>
<gene>
    <name evidence="1" type="ORF">RCZ15_13570</name>
    <name evidence="2" type="ORF">RCZ16_09840</name>
</gene>
<dbReference type="EMBL" id="BQKA01000025">
    <property type="protein sequence ID" value="GJM50384.1"/>
    <property type="molecule type" value="Genomic_DNA"/>
</dbReference>
<name>A0AAV5ASR3_9FLAO</name>
<proteinExistence type="predicted"/>
<organism evidence="1 3">
    <name type="scientific">Capnocytophaga catalasegens</name>
    <dbReference type="NCBI Taxonomy" id="1004260"/>
    <lineage>
        <taxon>Bacteria</taxon>
        <taxon>Pseudomonadati</taxon>
        <taxon>Bacteroidota</taxon>
        <taxon>Flavobacteriia</taxon>
        <taxon>Flavobacteriales</taxon>
        <taxon>Flavobacteriaceae</taxon>
        <taxon>Capnocytophaga</taxon>
    </lineage>
</organism>
<keyword evidence="4" id="KW-1185">Reference proteome</keyword>
<comment type="caution">
    <text evidence="1">The sequence shown here is derived from an EMBL/GenBank/DDBJ whole genome shotgun (WGS) entry which is preliminary data.</text>
</comment>
<dbReference type="Proteomes" id="UP001207736">
    <property type="component" value="Unassembled WGS sequence"/>
</dbReference>